<dbReference type="Proteomes" id="UP000035740">
    <property type="component" value="Unassembled WGS sequence"/>
</dbReference>
<gene>
    <name evidence="1" type="ORF">BVRB_031710</name>
</gene>
<dbReference type="GO" id="GO:0006914">
    <property type="term" value="P:autophagy"/>
    <property type="evidence" value="ECO:0007669"/>
    <property type="project" value="InterPro"/>
</dbReference>
<proteinExistence type="predicted"/>
<dbReference type="InterPro" id="IPR012445">
    <property type="entry name" value="ATG101"/>
</dbReference>
<dbReference type="Pfam" id="PF07855">
    <property type="entry name" value="ATG101"/>
    <property type="match status" value="1"/>
</dbReference>
<keyword evidence="2" id="KW-1185">Reference proteome</keyword>
<evidence type="ECO:0000313" key="1">
    <source>
        <dbReference type="EMBL" id="KMS93415.1"/>
    </source>
</evidence>
<protein>
    <submittedName>
        <fullName evidence="1">Uncharacterized protein</fullName>
    </submittedName>
</protein>
<dbReference type="AlphaFoldDB" id="A0A0J8DRP7"/>
<sequence>MNFHRYSMDPLIIDRSHLNSALQSFVHLVLVNRALGAISTRDIQCSDLDMQYTVIDDSKLLLFVDSKIEELTKLFDISGSGT</sequence>
<organism evidence="1 2">
    <name type="scientific">Beta vulgaris subsp. vulgaris</name>
    <name type="common">Beet</name>
    <dbReference type="NCBI Taxonomy" id="3555"/>
    <lineage>
        <taxon>Eukaryota</taxon>
        <taxon>Viridiplantae</taxon>
        <taxon>Streptophyta</taxon>
        <taxon>Embryophyta</taxon>
        <taxon>Tracheophyta</taxon>
        <taxon>Spermatophyta</taxon>
        <taxon>Magnoliopsida</taxon>
        <taxon>eudicotyledons</taxon>
        <taxon>Gunneridae</taxon>
        <taxon>Pentapetalae</taxon>
        <taxon>Caryophyllales</taxon>
        <taxon>Chenopodiaceae</taxon>
        <taxon>Betoideae</taxon>
        <taxon>Beta</taxon>
    </lineage>
</organism>
<dbReference type="EMBL" id="KQ102978">
    <property type="protein sequence ID" value="KMS93415.1"/>
    <property type="molecule type" value="Genomic_DNA"/>
</dbReference>
<name>A0A0J8DRP7_BETVV</name>
<evidence type="ECO:0000313" key="2">
    <source>
        <dbReference type="Proteomes" id="UP000035740"/>
    </source>
</evidence>
<accession>A0A0J8DRP7</accession>
<reference evidence="1 2" key="1">
    <citation type="journal article" date="2014" name="Nature">
        <title>The genome of the recently domesticated crop plant sugar beet (Beta vulgaris).</title>
        <authorList>
            <person name="Dohm J.C."/>
            <person name="Minoche A.E."/>
            <person name="Holtgrawe D."/>
            <person name="Capella-Gutierrez S."/>
            <person name="Zakrzewski F."/>
            <person name="Tafer H."/>
            <person name="Rupp O."/>
            <person name="Sorensen T.R."/>
            <person name="Stracke R."/>
            <person name="Reinhardt R."/>
            <person name="Goesmann A."/>
            <person name="Kraft T."/>
            <person name="Schulz B."/>
            <person name="Stadler P.F."/>
            <person name="Schmidt T."/>
            <person name="Gabaldon T."/>
            <person name="Lehrach H."/>
            <person name="Weisshaar B."/>
            <person name="Himmelbauer H."/>
        </authorList>
    </citation>
    <scope>NUCLEOTIDE SEQUENCE [LARGE SCALE GENOMIC DNA]</scope>
    <source>
        <tissue evidence="1">Taproot</tissue>
    </source>
</reference>
<feature type="non-terminal residue" evidence="1">
    <location>
        <position position="82"/>
    </location>
</feature>